<name>A0A0F0GMA3_LENAE</name>
<organism evidence="1 2">
    <name type="scientific">Lentzea aerocolonigenes</name>
    <name type="common">Lechevalieria aerocolonigenes</name>
    <name type="synonym">Saccharothrix aerocolonigenes</name>
    <dbReference type="NCBI Taxonomy" id="68170"/>
    <lineage>
        <taxon>Bacteria</taxon>
        <taxon>Bacillati</taxon>
        <taxon>Actinomycetota</taxon>
        <taxon>Actinomycetes</taxon>
        <taxon>Pseudonocardiales</taxon>
        <taxon>Pseudonocardiaceae</taxon>
        <taxon>Lentzea</taxon>
    </lineage>
</organism>
<accession>A0A0F0GMA3</accession>
<dbReference type="Proteomes" id="UP000033393">
    <property type="component" value="Unassembled WGS sequence"/>
</dbReference>
<reference evidence="1 2" key="1">
    <citation type="submission" date="2015-02" db="EMBL/GenBank/DDBJ databases">
        <authorList>
            <person name="Ju K.-S."/>
            <person name="Doroghazi J.R."/>
            <person name="Metcalf W."/>
        </authorList>
    </citation>
    <scope>NUCLEOTIDE SEQUENCE [LARGE SCALE GENOMIC DNA]</scope>
    <source>
        <strain evidence="1 2">NRRL B-16140</strain>
    </source>
</reference>
<dbReference type="OrthoDB" id="4224785at2"/>
<comment type="caution">
    <text evidence="1">The sequence shown here is derived from an EMBL/GenBank/DDBJ whole genome shotgun (WGS) entry which is preliminary data.</text>
</comment>
<dbReference type="RefSeq" id="WP_045314939.1">
    <property type="nucleotide sequence ID" value="NZ_JYJG01000247.1"/>
</dbReference>
<dbReference type="AlphaFoldDB" id="A0A0F0GMA3"/>
<dbReference type="PATRIC" id="fig|68170.10.peg.7737"/>
<evidence type="ECO:0000313" key="1">
    <source>
        <dbReference type="EMBL" id="KJK44440.1"/>
    </source>
</evidence>
<evidence type="ECO:0000313" key="2">
    <source>
        <dbReference type="Proteomes" id="UP000033393"/>
    </source>
</evidence>
<proteinExistence type="predicted"/>
<gene>
    <name evidence="1" type="ORF">UK23_29515</name>
</gene>
<keyword evidence="2" id="KW-1185">Reference proteome</keyword>
<dbReference type="EMBL" id="JYJG01000247">
    <property type="protein sequence ID" value="KJK44440.1"/>
    <property type="molecule type" value="Genomic_DNA"/>
</dbReference>
<sequence>MSLDIKVPLERMQSMVKKLALFEQVNLSEPKSAPGKGLNFAFFLQRIAPVPSQSGQASTTGLVVFTGRIYSNMLQKPESALDIQMALAAAKVIEAFSGDIDLGDAIRYVDLLGMTGTALSGQGGYLQIDSGMFRIFDITIPLVVNDIWNQVI</sequence>
<protein>
    <submittedName>
        <fullName evidence="1">Uncharacterized protein</fullName>
    </submittedName>
</protein>